<feature type="transmembrane region" description="Helical" evidence="6">
    <location>
        <begin position="99"/>
        <end position="117"/>
    </location>
</feature>
<dbReference type="PRINTS" id="PR01036">
    <property type="entry name" value="TCRTETB"/>
</dbReference>
<keyword evidence="9" id="KW-1185">Reference proteome</keyword>
<keyword evidence="2 6" id="KW-0812">Transmembrane</keyword>
<dbReference type="SUPFAM" id="SSF103473">
    <property type="entry name" value="MFS general substrate transporter"/>
    <property type="match status" value="1"/>
</dbReference>
<evidence type="ECO:0000256" key="2">
    <source>
        <dbReference type="ARBA" id="ARBA00022692"/>
    </source>
</evidence>
<feature type="transmembrane region" description="Helical" evidence="6">
    <location>
        <begin position="372"/>
        <end position="397"/>
    </location>
</feature>
<feature type="compositionally biased region" description="Pro residues" evidence="5">
    <location>
        <begin position="23"/>
        <end position="35"/>
    </location>
</feature>
<gene>
    <name evidence="8" type="ORF">D0Z07_0916</name>
</gene>
<feature type="transmembrane region" description="Helical" evidence="6">
    <location>
        <begin position="284"/>
        <end position="303"/>
    </location>
</feature>
<feature type="transmembrane region" description="Helical" evidence="6">
    <location>
        <begin position="158"/>
        <end position="175"/>
    </location>
</feature>
<evidence type="ECO:0000256" key="6">
    <source>
        <dbReference type="SAM" id="Phobius"/>
    </source>
</evidence>
<dbReference type="Gene3D" id="1.20.1250.20">
    <property type="entry name" value="MFS general substrate transporter like domains"/>
    <property type="match status" value="1"/>
</dbReference>
<feature type="transmembrane region" description="Helical" evidence="6">
    <location>
        <begin position="60"/>
        <end position="87"/>
    </location>
</feature>
<comment type="subcellular location">
    <subcellularLocation>
        <location evidence="1">Membrane</location>
        <topology evidence="1">Multi-pass membrane protein</topology>
    </subcellularLocation>
</comment>
<comment type="caution">
    <text evidence="8">The sequence shown here is derived from an EMBL/GenBank/DDBJ whole genome shotgun (WGS) entry which is preliminary data.</text>
</comment>
<proteinExistence type="predicted"/>
<feature type="transmembrane region" description="Helical" evidence="6">
    <location>
        <begin position="404"/>
        <end position="423"/>
    </location>
</feature>
<feature type="transmembrane region" description="Helical" evidence="6">
    <location>
        <begin position="429"/>
        <end position="454"/>
    </location>
</feature>
<dbReference type="OrthoDB" id="4139357at2759"/>
<protein>
    <submittedName>
        <fullName evidence="8">Efflux pump</fullName>
    </submittedName>
</protein>
<feature type="transmembrane region" description="Helical" evidence="6">
    <location>
        <begin position="217"/>
        <end position="240"/>
    </location>
</feature>
<dbReference type="EMBL" id="VNKQ01000003">
    <property type="protein sequence ID" value="KAG0652343.1"/>
    <property type="molecule type" value="Genomic_DNA"/>
</dbReference>
<dbReference type="AlphaFoldDB" id="A0A9P6VQK2"/>
<feature type="region of interest" description="Disordered" evidence="5">
    <location>
        <begin position="1"/>
        <end position="48"/>
    </location>
</feature>
<dbReference type="Proteomes" id="UP000785200">
    <property type="component" value="Unassembled WGS sequence"/>
</dbReference>
<dbReference type="InterPro" id="IPR011701">
    <property type="entry name" value="MFS"/>
</dbReference>
<accession>A0A9P6VQK2</accession>
<dbReference type="Pfam" id="PF07690">
    <property type="entry name" value="MFS_1"/>
    <property type="match status" value="1"/>
</dbReference>
<feature type="transmembrane region" description="Helical" evidence="6">
    <location>
        <begin position="340"/>
        <end position="360"/>
    </location>
</feature>
<dbReference type="GO" id="GO:0022857">
    <property type="term" value="F:transmembrane transporter activity"/>
    <property type="evidence" value="ECO:0007669"/>
    <property type="project" value="InterPro"/>
</dbReference>
<evidence type="ECO:0000256" key="5">
    <source>
        <dbReference type="SAM" id="MobiDB-lite"/>
    </source>
</evidence>
<dbReference type="PROSITE" id="PS50850">
    <property type="entry name" value="MFS"/>
    <property type="match status" value="1"/>
</dbReference>
<dbReference type="FunFam" id="1.20.1250.20:FF:000786">
    <property type="entry name" value="MFS multidrug transporter, putative"/>
    <property type="match status" value="1"/>
</dbReference>
<keyword evidence="3 6" id="KW-1133">Transmembrane helix</keyword>
<evidence type="ECO:0000256" key="4">
    <source>
        <dbReference type="ARBA" id="ARBA00023136"/>
    </source>
</evidence>
<feature type="transmembrane region" description="Helical" evidence="6">
    <location>
        <begin position="252"/>
        <end position="272"/>
    </location>
</feature>
<feature type="domain" description="Major facilitator superfamily (MFS) profile" evidence="7">
    <location>
        <begin position="63"/>
        <end position="567"/>
    </location>
</feature>
<feature type="compositionally biased region" description="Polar residues" evidence="5">
    <location>
        <begin position="1"/>
        <end position="12"/>
    </location>
</feature>
<feature type="transmembrane region" description="Helical" evidence="6">
    <location>
        <begin position="543"/>
        <end position="562"/>
    </location>
</feature>
<organism evidence="8 9">
    <name type="scientific">Hyphodiscus hymeniophilus</name>
    <dbReference type="NCBI Taxonomy" id="353542"/>
    <lineage>
        <taxon>Eukaryota</taxon>
        <taxon>Fungi</taxon>
        <taxon>Dikarya</taxon>
        <taxon>Ascomycota</taxon>
        <taxon>Pezizomycotina</taxon>
        <taxon>Leotiomycetes</taxon>
        <taxon>Helotiales</taxon>
        <taxon>Hyphodiscaceae</taxon>
        <taxon>Hyphodiscus</taxon>
    </lineage>
</organism>
<evidence type="ECO:0000313" key="9">
    <source>
        <dbReference type="Proteomes" id="UP000785200"/>
    </source>
</evidence>
<feature type="transmembrane region" description="Helical" evidence="6">
    <location>
        <begin position="129"/>
        <end position="152"/>
    </location>
</feature>
<dbReference type="GO" id="GO:0005886">
    <property type="term" value="C:plasma membrane"/>
    <property type="evidence" value="ECO:0007669"/>
    <property type="project" value="TreeGrafter"/>
</dbReference>
<dbReference type="PANTHER" id="PTHR23501">
    <property type="entry name" value="MAJOR FACILITATOR SUPERFAMILY"/>
    <property type="match status" value="1"/>
</dbReference>
<evidence type="ECO:0000259" key="7">
    <source>
        <dbReference type="PROSITE" id="PS50850"/>
    </source>
</evidence>
<evidence type="ECO:0000256" key="1">
    <source>
        <dbReference type="ARBA" id="ARBA00004141"/>
    </source>
</evidence>
<reference evidence="8" key="1">
    <citation type="submission" date="2019-07" db="EMBL/GenBank/DDBJ databases">
        <title>Hyphodiscus hymeniophilus genome sequencing and assembly.</title>
        <authorList>
            <person name="Kramer G."/>
            <person name="Nodwell J."/>
        </authorList>
    </citation>
    <scope>NUCLEOTIDE SEQUENCE</scope>
    <source>
        <strain evidence="8">ATCC 34498</strain>
    </source>
</reference>
<dbReference type="Gene3D" id="1.20.1720.10">
    <property type="entry name" value="Multidrug resistance protein D"/>
    <property type="match status" value="1"/>
</dbReference>
<keyword evidence="4 6" id="KW-0472">Membrane</keyword>
<dbReference type="PANTHER" id="PTHR23501:SF59">
    <property type="entry name" value="MAJOR FACILITATOR SUPERFAMILY (MFS) PROFILE DOMAIN-CONTAINING PROTEIN-RELATED"/>
    <property type="match status" value="1"/>
</dbReference>
<dbReference type="InterPro" id="IPR020846">
    <property type="entry name" value="MFS_dom"/>
</dbReference>
<dbReference type="FunFam" id="1.20.1720.10:FF:000018">
    <property type="entry name" value="Putative MFS multidrug transporter"/>
    <property type="match status" value="1"/>
</dbReference>
<sequence length="611" mass="66072">MLSPIDGSSTSLDENEKPSHITPSPPAPSPSPSPLPDTKEEPNMAPLENFQPAFKPGRGFLLAFLSICIITLAAALDATSLSIALPIITEKLHGTAIEAFWSGTSFLVTSAVFQPVIAGLSHVFGRKQLVLLSSLFFAVGSIVAAVATNFTMMLVGRSIQGIGGGGILTLGEILVTDLVPLSVRGAWFGYLGSMWAIGSVTGPLMGGAFAQDVSWRWIFWINLPIIGVGTVAIFFFLTLDRIPGKWVAKVRSFDWVGTVLFIASTVALMIPMTWGGVQFPWSSWHTLVPLLLGVAGIIGFSFYEWRLSTKAFDSEGKLLPGEHVEPIIRFSIFSNWTLRITYIGTVIHGIVLWGLLYYLPLYYEAVKGYTPIISGVAILPETSFVAPISVIVGVVCAKTGRYRWAIWAGWVLTTLGSGLLMLLKPETTIAAWVFLNVAVSIGTGMLFPAMALAVQAAGRNTDAGHAAAFYSFDRVFGQSLGVAIGGVVFQNQIKQKLLSYPLLAPLAGQYSKDATALVSIINAMADGVEKDQLRQAYADSLKTIWLVMCALSAAAMVANFFIKGYSLDQEHATRQGFHEETGEDLEKVAKPEDQLDEMNRLAIRRSVSQRQ</sequence>
<evidence type="ECO:0000313" key="8">
    <source>
        <dbReference type="EMBL" id="KAG0652343.1"/>
    </source>
</evidence>
<evidence type="ECO:0000256" key="3">
    <source>
        <dbReference type="ARBA" id="ARBA00022989"/>
    </source>
</evidence>
<feature type="transmembrane region" description="Helical" evidence="6">
    <location>
        <begin position="187"/>
        <end position="205"/>
    </location>
</feature>
<dbReference type="InterPro" id="IPR036259">
    <property type="entry name" value="MFS_trans_sf"/>
</dbReference>
<name>A0A9P6VQK2_9HELO</name>